<feature type="region of interest" description="Disordered" evidence="1">
    <location>
        <begin position="393"/>
        <end position="505"/>
    </location>
</feature>
<dbReference type="InterPro" id="IPR029058">
    <property type="entry name" value="AB_hydrolase_fold"/>
</dbReference>
<keyword evidence="4" id="KW-1185">Reference proteome</keyword>
<dbReference type="EMBL" id="BAAAZW010000002">
    <property type="protein sequence ID" value="GAA3951358.1"/>
    <property type="molecule type" value="Genomic_DNA"/>
</dbReference>
<evidence type="ECO:0000313" key="3">
    <source>
        <dbReference type="EMBL" id="GAA3951358.1"/>
    </source>
</evidence>
<reference evidence="4" key="1">
    <citation type="journal article" date="2019" name="Int. J. Syst. Evol. Microbiol.">
        <title>The Global Catalogue of Microorganisms (GCM) 10K type strain sequencing project: providing services to taxonomists for standard genome sequencing and annotation.</title>
        <authorList>
            <consortium name="The Broad Institute Genomics Platform"/>
            <consortium name="The Broad Institute Genome Sequencing Center for Infectious Disease"/>
            <person name="Wu L."/>
            <person name="Ma J."/>
        </authorList>
    </citation>
    <scope>NUCLEOTIDE SEQUENCE [LARGE SCALE GENOMIC DNA]</scope>
    <source>
        <strain evidence="4">JCM 16923</strain>
    </source>
</reference>
<name>A0ABP7NP74_9ACTN</name>
<dbReference type="Proteomes" id="UP001418444">
    <property type="component" value="Unassembled WGS sequence"/>
</dbReference>
<evidence type="ECO:0008006" key="5">
    <source>
        <dbReference type="Google" id="ProtNLM"/>
    </source>
</evidence>
<feature type="compositionally biased region" description="Low complexity" evidence="1">
    <location>
        <begin position="399"/>
        <end position="410"/>
    </location>
</feature>
<feature type="chain" id="PRO_5046296514" description="PE-PPE domain-containing protein" evidence="2">
    <location>
        <begin position="33"/>
        <end position="505"/>
    </location>
</feature>
<dbReference type="SUPFAM" id="SSF53474">
    <property type="entry name" value="alpha/beta-Hydrolases"/>
    <property type="match status" value="1"/>
</dbReference>
<accession>A0ABP7NP74</accession>
<feature type="signal peptide" evidence="2">
    <location>
        <begin position="1"/>
        <end position="32"/>
    </location>
</feature>
<gene>
    <name evidence="3" type="ORF">GCM10022231_06410</name>
</gene>
<comment type="caution">
    <text evidence="3">The sequence shown here is derived from an EMBL/GenBank/DDBJ whole genome shotgun (WGS) entry which is preliminary data.</text>
</comment>
<dbReference type="RefSeq" id="WP_344780553.1">
    <property type="nucleotide sequence ID" value="NZ_BAAAZW010000002.1"/>
</dbReference>
<proteinExistence type="predicted"/>
<organism evidence="3 4">
    <name type="scientific">Gordonia caeni</name>
    <dbReference type="NCBI Taxonomy" id="1007097"/>
    <lineage>
        <taxon>Bacteria</taxon>
        <taxon>Bacillati</taxon>
        <taxon>Actinomycetota</taxon>
        <taxon>Actinomycetes</taxon>
        <taxon>Mycobacteriales</taxon>
        <taxon>Gordoniaceae</taxon>
        <taxon>Gordonia</taxon>
    </lineage>
</organism>
<keyword evidence="2" id="KW-0732">Signal</keyword>
<feature type="compositionally biased region" description="Low complexity" evidence="1">
    <location>
        <begin position="469"/>
        <end position="492"/>
    </location>
</feature>
<sequence length="505" mass="51820">MTSRPNRARRRLAATAVTCGLCLGLAAPFAMATADVSAGDPVAVPGNLNTLTDADGNPVVTWEPGVGNAALGGDDALLKLLSEAAGALVIVTPGTDDTGLHPRVNGLVGQRDAAYVKYPESFAPVITGNADTPLGLPFFAPSYVESRTAAEQNNLAVMDALKDHPGMVVYTGYSQGAEAVGNAAEQQVRADAGKDDADKILRPNTVILLISDPRSPWGLKGFGADLPLSGLWVTPLLGALGIDNDGARNPADTGDLQVISVIVQGDPVADWQWKWLRPASSLLVNAAGFVAIHSPGDGPYGHLDGSANDAGQTLIIGGPQLLSSADGNTTYAVYDTYHPLALLNALVYDALGISYDEEDLQRWDTQAELFYPMTDVADKKTFGGVAVTADDGGAGGTPVGEAAPVPAADPTAQQAGGAHRLTGSDGEWAAAPEQWSGNPPKHALGEGRQDDGAQEESPVIPDGSPGEQTPPTAEEPSVAEPVEPVEPAGATADQASDVGDLDPVA</sequence>
<evidence type="ECO:0000256" key="1">
    <source>
        <dbReference type="SAM" id="MobiDB-lite"/>
    </source>
</evidence>
<dbReference type="Gene3D" id="3.40.50.1820">
    <property type="entry name" value="alpha/beta hydrolase"/>
    <property type="match status" value="1"/>
</dbReference>
<protein>
    <recommendedName>
        <fullName evidence="5">PE-PPE domain-containing protein</fullName>
    </recommendedName>
</protein>
<evidence type="ECO:0000256" key="2">
    <source>
        <dbReference type="SAM" id="SignalP"/>
    </source>
</evidence>
<evidence type="ECO:0000313" key="4">
    <source>
        <dbReference type="Proteomes" id="UP001418444"/>
    </source>
</evidence>